<dbReference type="Gene3D" id="3.20.20.370">
    <property type="entry name" value="Glycoside hydrolase/deacetylase"/>
    <property type="match status" value="1"/>
</dbReference>
<organism evidence="3 4">
    <name type="scientific">Siminovitchia fordii</name>
    <dbReference type="NCBI Taxonomy" id="254759"/>
    <lineage>
        <taxon>Bacteria</taxon>
        <taxon>Bacillati</taxon>
        <taxon>Bacillota</taxon>
        <taxon>Bacilli</taxon>
        <taxon>Bacillales</taxon>
        <taxon>Bacillaceae</taxon>
        <taxon>Siminovitchia</taxon>
    </lineage>
</organism>
<feature type="domain" description="NodB homology" evidence="2">
    <location>
        <begin position="128"/>
        <end position="304"/>
    </location>
</feature>
<evidence type="ECO:0000313" key="3">
    <source>
        <dbReference type="EMBL" id="GIN18900.1"/>
    </source>
</evidence>
<protein>
    <recommendedName>
        <fullName evidence="2">NodB homology domain-containing protein</fullName>
    </recommendedName>
</protein>
<dbReference type="PANTHER" id="PTHR10587:SF80">
    <property type="entry name" value="CHITOOLIGOSACCHARIDE DEACETYLASE"/>
    <property type="match status" value="1"/>
</dbReference>
<comment type="caution">
    <text evidence="3">The sequence shown here is derived from an EMBL/GenBank/DDBJ whole genome shotgun (WGS) entry which is preliminary data.</text>
</comment>
<dbReference type="SUPFAM" id="SSF88713">
    <property type="entry name" value="Glycoside hydrolase/deacetylase"/>
    <property type="match status" value="1"/>
</dbReference>
<evidence type="ECO:0000256" key="1">
    <source>
        <dbReference type="SAM" id="Phobius"/>
    </source>
</evidence>
<dbReference type="Pfam" id="PF01522">
    <property type="entry name" value="Polysacc_deac_1"/>
    <property type="match status" value="1"/>
</dbReference>
<accession>A0ABQ4K182</accession>
<name>A0ABQ4K182_9BACI</name>
<dbReference type="PROSITE" id="PS51677">
    <property type="entry name" value="NODB"/>
    <property type="match status" value="1"/>
</dbReference>
<dbReference type="NCBIfam" id="TIGR02873">
    <property type="entry name" value="spore_ylxY"/>
    <property type="match status" value="1"/>
</dbReference>
<evidence type="ECO:0000259" key="2">
    <source>
        <dbReference type="PROSITE" id="PS51677"/>
    </source>
</evidence>
<dbReference type="InterPro" id="IPR014228">
    <property type="entry name" value="Spore_polysacc_deacetyl_YlxY"/>
</dbReference>
<keyword evidence="1" id="KW-0472">Membrane</keyword>
<dbReference type="InterPro" id="IPR002509">
    <property type="entry name" value="NODB_dom"/>
</dbReference>
<dbReference type="EMBL" id="BOQT01000001">
    <property type="protein sequence ID" value="GIN18900.1"/>
    <property type="molecule type" value="Genomic_DNA"/>
</dbReference>
<dbReference type="InterPro" id="IPR050248">
    <property type="entry name" value="Polysacc_deacetylase_ArnD"/>
</dbReference>
<dbReference type="PANTHER" id="PTHR10587">
    <property type="entry name" value="GLYCOSYL TRANSFERASE-RELATED"/>
    <property type="match status" value="1"/>
</dbReference>
<keyword evidence="1" id="KW-1133">Transmembrane helix</keyword>
<gene>
    <name evidence="3" type="primary">ylxY</name>
    <name evidence="3" type="ORF">J1TS3_00340</name>
</gene>
<keyword evidence="4" id="KW-1185">Reference proteome</keyword>
<sequence length="324" mass="36583">MINTKHLPGLGLIAILAILIVNNPYTTLYLNGLVNDSYPVDSPSDALYQQIVRATEKYDAQPQDAKIDRVWKAMPGYNGVKVDIKASYKKMKGGIFDTRKLVFKQIPPKVHLDDLPPAPIYRAHPDKPMVGFLINVAWGNEYLPQMLSTLKKHNVKATFFLEGRWVKENPDLAKMIAADGHEVGNHSYSHPKMEMLGEGKVREELLKTNEIIEATTGEKPVWFGPPSGGFRDKTVQIASELDMKTVMWTVDTIDWQKPSPETIIDRVMTKVHPGAMILMHPTDSTAKALDPLIKQIREKNLRIGTVTKLMDEEHILKIDQQIEK</sequence>
<proteinExistence type="predicted"/>
<evidence type="ECO:0000313" key="4">
    <source>
        <dbReference type="Proteomes" id="UP000680279"/>
    </source>
</evidence>
<reference evidence="3 4" key="1">
    <citation type="submission" date="2021-03" db="EMBL/GenBank/DDBJ databases">
        <title>Antimicrobial resistance genes in bacteria isolated from Japanese honey, and their potential for conferring macrolide and lincosamide resistance in the American foulbrood pathogen Paenibacillus larvae.</title>
        <authorList>
            <person name="Okamoto M."/>
            <person name="Kumagai M."/>
            <person name="Kanamori H."/>
            <person name="Takamatsu D."/>
        </authorList>
    </citation>
    <scope>NUCLEOTIDE SEQUENCE [LARGE SCALE GENOMIC DNA]</scope>
    <source>
        <strain evidence="3 4">J1TS3</strain>
    </source>
</reference>
<dbReference type="Proteomes" id="UP000680279">
    <property type="component" value="Unassembled WGS sequence"/>
</dbReference>
<feature type="transmembrane region" description="Helical" evidence="1">
    <location>
        <begin position="7"/>
        <end position="25"/>
    </location>
</feature>
<dbReference type="InterPro" id="IPR011330">
    <property type="entry name" value="Glyco_hydro/deAcase_b/a-brl"/>
</dbReference>
<dbReference type="CDD" id="cd10950">
    <property type="entry name" value="CE4_BsYlxY_like"/>
    <property type="match status" value="1"/>
</dbReference>
<keyword evidence="1" id="KW-0812">Transmembrane</keyword>